<feature type="compositionally biased region" description="Basic and acidic residues" evidence="1">
    <location>
        <begin position="1"/>
        <end position="10"/>
    </location>
</feature>
<keyword evidence="3" id="KW-1185">Reference proteome</keyword>
<proteinExistence type="predicted"/>
<feature type="region of interest" description="Disordered" evidence="1">
    <location>
        <begin position="1"/>
        <end position="27"/>
    </location>
</feature>
<reference evidence="2" key="1">
    <citation type="submission" date="2022-12" db="EMBL/GenBank/DDBJ databases">
        <title>Jiella pelagia sp. nov., isolated from phosphonate enriched culture of Northwest Pacific surface seawater.</title>
        <authorList>
            <person name="Shin D.Y."/>
            <person name="Hwang C.Y."/>
        </authorList>
    </citation>
    <scope>NUCLEOTIDE SEQUENCE</scope>
    <source>
        <strain evidence="2">HL-NP1</strain>
    </source>
</reference>
<organism evidence="2 3">
    <name type="scientific">Jiella pelagia</name>
    <dbReference type="NCBI Taxonomy" id="2986949"/>
    <lineage>
        <taxon>Bacteria</taxon>
        <taxon>Pseudomonadati</taxon>
        <taxon>Pseudomonadota</taxon>
        <taxon>Alphaproteobacteria</taxon>
        <taxon>Hyphomicrobiales</taxon>
        <taxon>Aurantimonadaceae</taxon>
        <taxon>Jiella</taxon>
    </lineage>
</organism>
<protein>
    <submittedName>
        <fullName evidence="2">Uncharacterized protein</fullName>
    </submittedName>
</protein>
<accession>A0ABY7C104</accession>
<feature type="region of interest" description="Disordered" evidence="1">
    <location>
        <begin position="46"/>
        <end position="70"/>
    </location>
</feature>
<dbReference type="EMBL" id="CP114029">
    <property type="protein sequence ID" value="WAP68901.1"/>
    <property type="molecule type" value="Genomic_DNA"/>
</dbReference>
<gene>
    <name evidence="2" type="ORF">OH818_27435</name>
</gene>
<evidence type="ECO:0000313" key="2">
    <source>
        <dbReference type="EMBL" id="WAP68901.1"/>
    </source>
</evidence>
<dbReference type="Proteomes" id="UP001164020">
    <property type="component" value="Chromosome"/>
</dbReference>
<name>A0ABY7C104_9HYPH</name>
<sequence>MAKSAAKDAEPAEAPATSEERAESRTIARAHISACRAALIAAGIRAAPPRRRHIKQPAPDDGGSDKPTDGDKVLAAIAQGLTRHCRRGDCRRDFTCRFGARRDDSDRLAPPCLKRLPQEALEALRFGAMRLKTPEAFRDGQLLKTEAAVIRRRAADAAARALAKDGGEKP</sequence>
<dbReference type="RefSeq" id="WP_268881335.1">
    <property type="nucleotide sequence ID" value="NZ_CP114029.1"/>
</dbReference>
<evidence type="ECO:0000256" key="1">
    <source>
        <dbReference type="SAM" id="MobiDB-lite"/>
    </source>
</evidence>
<evidence type="ECO:0000313" key="3">
    <source>
        <dbReference type="Proteomes" id="UP001164020"/>
    </source>
</evidence>